<dbReference type="OrthoDB" id="2441789at2759"/>
<dbReference type="SMART" id="SM00671">
    <property type="entry name" value="SEL1"/>
    <property type="match status" value="2"/>
</dbReference>
<evidence type="ECO:0000313" key="3">
    <source>
        <dbReference type="EMBL" id="CAG8720749.1"/>
    </source>
</evidence>
<feature type="non-terminal residue" evidence="3">
    <location>
        <position position="1"/>
    </location>
</feature>
<reference evidence="3" key="1">
    <citation type="submission" date="2021-06" db="EMBL/GenBank/DDBJ databases">
        <authorList>
            <person name="Kallberg Y."/>
            <person name="Tangrot J."/>
            <person name="Rosling A."/>
        </authorList>
    </citation>
    <scope>NUCLEOTIDE SEQUENCE</scope>
    <source>
        <strain evidence="3">MA453B</strain>
    </source>
</reference>
<dbReference type="Proteomes" id="UP000789405">
    <property type="component" value="Unassembled WGS sequence"/>
</dbReference>
<organism evidence="3 4">
    <name type="scientific">Dentiscutata erythropus</name>
    <dbReference type="NCBI Taxonomy" id="1348616"/>
    <lineage>
        <taxon>Eukaryota</taxon>
        <taxon>Fungi</taxon>
        <taxon>Fungi incertae sedis</taxon>
        <taxon>Mucoromycota</taxon>
        <taxon>Glomeromycotina</taxon>
        <taxon>Glomeromycetes</taxon>
        <taxon>Diversisporales</taxon>
        <taxon>Gigasporaceae</taxon>
        <taxon>Dentiscutata</taxon>
    </lineage>
</organism>
<dbReference type="SUPFAM" id="SSF81901">
    <property type="entry name" value="HCP-like"/>
    <property type="match status" value="1"/>
</dbReference>
<name>A0A9N9NBY9_9GLOM</name>
<dbReference type="Gene3D" id="1.25.40.10">
    <property type="entry name" value="Tetratricopeptide repeat domain"/>
    <property type="match status" value="1"/>
</dbReference>
<keyword evidence="4" id="KW-1185">Reference proteome</keyword>
<dbReference type="InterPro" id="IPR011990">
    <property type="entry name" value="TPR-like_helical_dom_sf"/>
</dbReference>
<evidence type="ECO:0000313" key="4">
    <source>
        <dbReference type="Proteomes" id="UP000789405"/>
    </source>
</evidence>
<dbReference type="InterPro" id="IPR006597">
    <property type="entry name" value="Sel1-like"/>
</dbReference>
<dbReference type="Pfam" id="PF01823">
    <property type="entry name" value="MACPF"/>
    <property type="match status" value="1"/>
</dbReference>
<dbReference type="PANTHER" id="PTHR11102">
    <property type="entry name" value="SEL-1-LIKE PROTEIN"/>
    <property type="match status" value="1"/>
</dbReference>
<proteinExistence type="inferred from homology"/>
<dbReference type="InterPro" id="IPR020864">
    <property type="entry name" value="MACPF"/>
</dbReference>
<dbReference type="Pfam" id="PF08238">
    <property type="entry name" value="Sel1"/>
    <property type="match status" value="2"/>
</dbReference>
<comment type="similarity">
    <text evidence="1">Belongs to the sel-1 family.</text>
</comment>
<dbReference type="EMBL" id="CAJVPY010010670">
    <property type="protein sequence ID" value="CAG8720749.1"/>
    <property type="molecule type" value="Genomic_DNA"/>
</dbReference>
<dbReference type="AlphaFoldDB" id="A0A9N9NBY9"/>
<gene>
    <name evidence="3" type="ORF">DERYTH_LOCUS14305</name>
</gene>
<sequence length="294" mass="33838">MEEATLAHRITNRNLEMAYKCFNAYAQMAKFFLDYYLYKKLINTPYSDKEREKHAAQLFKEATNSGNEVPNIQLKYGLCLFQGIGVERNFLEAAKYFQKATDNGLVVGMYNAGNLFYSGLTGVKDEELGIKYIREAAQYNHSDAIEFYVENIVNDTTIDNDKISKLCEISEKYDHFYANHLILGGAIIRNEEFENSKVKTTNAQVRVGITKIIIKHENNATYSKKVMNNNTNHIKTIIGGTDYSQNDTNPWRESLNDKSKWKIIGYEEVYPLFELLDNELKKKVLSAMGHQILE</sequence>
<dbReference type="InterPro" id="IPR050767">
    <property type="entry name" value="Sel1_AlgK"/>
</dbReference>
<accession>A0A9N9NBY9</accession>
<comment type="caution">
    <text evidence="3">The sequence shown here is derived from an EMBL/GenBank/DDBJ whole genome shotgun (WGS) entry which is preliminary data.</text>
</comment>
<evidence type="ECO:0000259" key="2">
    <source>
        <dbReference type="Pfam" id="PF01823"/>
    </source>
</evidence>
<protein>
    <submittedName>
        <fullName evidence="3">974_t:CDS:1</fullName>
    </submittedName>
</protein>
<evidence type="ECO:0000256" key="1">
    <source>
        <dbReference type="ARBA" id="ARBA00038101"/>
    </source>
</evidence>
<dbReference type="PANTHER" id="PTHR11102:SF160">
    <property type="entry name" value="ERAD-ASSOCIATED E3 UBIQUITIN-PROTEIN LIGASE COMPONENT HRD3"/>
    <property type="match status" value="1"/>
</dbReference>
<feature type="domain" description="MACPF" evidence="2">
    <location>
        <begin position="168"/>
        <end position="284"/>
    </location>
</feature>